<accession>A0A1Q3E000</accession>
<evidence type="ECO:0000313" key="3">
    <source>
        <dbReference type="Proteomes" id="UP000188533"/>
    </source>
</evidence>
<feature type="compositionally biased region" description="Basic and acidic residues" evidence="1">
    <location>
        <begin position="46"/>
        <end position="56"/>
    </location>
</feature>
<reference evidence="2 3" key="2">
    <citation type="submission" date="2017-02" db="EMBL/GenBank/DDBJ databases">
        <title>A genome survey and senescence transcriptome analysis in Lentinula edodes.</title>
        <authorList>
            <person name="Sakamoto Y."/>
            <person name="Nakade K."/>
            <person name="Sato S."/>
            <person name="Yoshida Y."/>
            <person name="Miyazaki K."/>
            <person name="Natsume S."/>
            <person name="Konno N."/>
        </authorList>
    </citation>
    <scope>NUCLEOTIDE SEQUENCE [LARGE SCALE GENOMIC DNA]</scope>
    <source>
        <strain evidence="2 3">NBRC 111202</strain>
    </source>
</reference>
<evidence type="ECO:0000313" key="2">
    <source>
        <dbReference type="EMBL" id="GAW00575.1"/>
    </source>
</evidence>
<dbReference type="EMBL" id="BDGU01000032">
    <property type="protein sequence ID" value="GAW00575.1"/>
    <property type="molecule type" value="Genomic_DNA"/>
</dbReference>
<protein>
    <submittedName>
        <fullName evidence="2">Uncharacterized protein</fullName>
    </submittedName>
</protein>
<sequence>MKSRFGGNHFRIYLQALSGLKFSAHESMRNASFLPDSSASGGCSISEKDPSSNTERKGTCIIRNVSDYAKSTTYQTRSNAFHEYSSSIVWSIQGKMFDYNASRMVHHGTWLKWSAIHPASTLQRTTLQSTELSLSSSAHISRTTFELATMNYTFGLFAFLALLGSATMTVSACQVGYCCASEPAASGAGCSNWGDGPSCNTGGYCIACE</sequence>
<name>A0A1Q3E000_LENED</name>
<dbReference type="Proteomes" id="UP000188533">
    <property type="component" value="Unassembled WGS sequence"/>
</dbReference>
<organism evidence="2 3">
    <name type="scientific">Lentinula edodes</name>
    <name type="common">Shiitake mushroom</name>
    <name type="synonym">Lentinus edodes</name>
    <dbReference type="NCBI Taxonomy" id="5353"/>
    <lineage>
        <taxon>Eukaryota</taxon>
        <taxon>Fungi</taxon>
        <taxon>Dikarya</taxon>
        <taxon>Basidiomycota</taxon>
        <taxon>Agaricomycotina</taxon>
        <taxon>Agaricomycetes</taxon>
        <taxon>Agaricomycetidae</taxon>
        <taxon>Agaricales</taxon>
        <taxon>Marasmiineae</taxon>
        <taxon>Omphalotaceae</taxon>
        <taxon>Lentinula</taxon>
    </lineage>
</organism>
<dbReference type="AlphaFoldDB" id="A0A1Q3E000"/>
<reference evidence="2 3" key="1">
    <citation type="submission" date="2016-08" db="EMBL/GenBank/DDBJ databases">
        <authorList>
            <consortium name="Lentinula edodes genome sequencing consortium"/>
            <person name="Sakamoto Y."/>
            <person name="Nakade K."/>
            <person name="Sato S."/>
            <person name="Yoshida Y."/>
            <person name="Miyazaki K."/>
            <person name="Natsume S."/>
            <person name="Konno N."/>
        </authorList>
    </citation>
    <scope>NUCLEOTIDE SEQUENCE [LARGE SCALE GENOMIC DNA]</scope>
    <source>
        <strain evidence="2 3">NBRC 111202</strain>
    </source>
</reference>
<keyword evidence="3" id="KW-1185">Reference proteome</keyword>
<comment type="caution">
    <text evidence="2">The sequence shown here is derived from an EMBL/GenBank/DDBJ whole genome shotgun (WGS) entry which is preliminary data.</text>
</comment>
<evidence type="ECO:0000256" key="1">
    <source>
        <dbReference type="SAM" id="MobiDB-lite"/>
    </source>
</evidence>
<feature type="region of interest" description="Disordered" evidence="1">
    <location>
        <begin position="36"/>
        <end position="56"/>
    </location>
</feature>
<gene>
    <name evidence="2" type="ORF">LENED_002104</name>
</gene>
<proteinExistence type="predicted"/>